<reference evidence="1" key="1">
    <citation type="submission" date="2022-08" db="EMBL/GenBank/DDBJ databases">
        <title>Genome Sequence of Fusarium decemcellulare.</title>
        <authorList>
            <person name="Buettner E."/>
        </authorList>
    </citation>
    <scope>NUCLEOTIDE SEQUENCE</scope>
    <source>
        <strain evidence="1">Babe19</strain>
    </source>
</reference>
<comment type="caution">
    <text evidence="1">The sequence shown here is derived from an EMBL/GenBank/DDBJ whole genome shotgun (WGS) entry which is preliminary data.</text>
</comment>
<evidence type="ECO:0000313" key="2">
    <source>
        <dbReference type="Proteomes" id="UP001148629"/>
    </source>
</evidence>
<keyword evidence="2" id="KW-1185">Reference proteome</keyword>
<name>A0ACC1SJV5_9HYPO</name>
<dbReference type="EMBL" id="JANRMS010000362">
    <property type="protein sequence ID" value="KAJ3541264.1"/>
    <property type="molecule type" value="Genomic_DNA"/>
</dbReference>
<protein>
    <submittedName>
        <fullName evidence="1">Uncharacterized protein</fullName>
    </submittedName>
</protein>
<evidence type="ECO:0000313" key="1">
    <source>
        <dbReference type="EMBL" id="KAJ3541264.1"/>
    </source>
</evidence>
<organism evidence="1 2">
    <name type="scientific">Fusarium decemcellulare</name>
    <dbReference type="NCBI Taxonomy" id="57161"/>
    <lineage>
        <taxon>Eukaryota</taxon>
        <taxon>Fungi</taxon>
        <taxon>Dikarya</taxon>
        <taxon>Ascomycota</taxon>
        <taxon>Pezizomycotina</taxon>
        <taxon>Sordariomycetes</taxon>
        <taxon>Hypocreomycetidae</taxon>
        <taxon>Hypocreales</taxon>
        <taxon>Nectriaceae</taxon>
        <taxon>Fusarium</taxon>
        <taxon>Fusarium decemcellulare species complex</taxon>
    </lineage>
</organism>
<gene>
    <name evidence="1" type="ORF">NM208_g4693</name>
</gene>
<sequence>MNHSTKKRTAMKRLGYRKSRTGCLRCKERRVKCDEQRPCSACIRHDVCCSLGGSPPDVGSSQTTKKPPAGRSSSTRRPRVVKRSPILADSGVDSSGSPGYHSSPGDGCVNPSLGSSTPGIEQEDECSHSHEDPFIFFSKLFSDIKLGERANWGTDMELMHHYTSRSYRTLSHDAVVQEVLQYDLPRLALQNRFLLHQILAFSGYHLAYLHQEHRHAYFMQASQHQNNAIEGLRESLASTVTSENCHALYAASILLTVSSFANFSSYDRYNHSLDPIDNILDIISLVKGMSIIRDVSDHEIKVGPLQRLFNQNQMSCEKPIVEESDLEVLYIHVEQLGNSLADFGFSDTDPSHDSYGIQQAITSIRTCIRQTTSKNSPTSTASLRGSFLWPILVANEYVELLRQRHPVALVVLAFYCMMLRMAEASCWALESWAESLMKRICSSLQGSHWEKLVEWPKQALMAAYSVSSIIT</sequence>
<accession>A0ACC1SJV5</accession>
<dbReference type="Proteomes" id="UP001148629">
    <property type="component" value="Unassembled WGS sequence"/>
</dbReference>
<proteinExistence type="predicted"/>